<name>A0A6A4RWK5_SCOMX</name>
<organism evidence="1 2">
    <name type="scientific">Scophthalmus maximus</name>
    <name type="common">Turbot</name>
    <name type="synonym">Psetta maxima</name>
    <dbReference type="NCBI Taxonomy" id="52904"/>
    <lineage>
        <taxon>Eukaryota</taxon>
        <taxon>Metazoa</taxon>
        <taxon>Chordata</taxon>
        <taxon>Craniata</taxon>
        <taxon>Vertebrata</taxon>
        <taxon>Euteleostomi</taxon>
        <taxon>Actinopterygii</taxon>
        <taxon>Neopterygii</taxon>
        <taxon>Teleostei</taxon>
        <taxon>Neoteleostei</taxon>
        <taxon>Acanthomorphata</taxon>
        <taxon>Carangaria</taxon>
        <taxon>Pleuronectiformes</taxon>
        <taxon>Pleuronectoidei</taxon>
        <taxon>Scophthalmidae</taxon>
        <taxon>Scophthalmus</taxon>
    </lineage>
</organism>
<evidence type="ECO:0000313" key="1">
    <source>
        <dbReference type="EMBL" id="KAF0026463.1"/>
    </source>
</evidence>
<evidence type="ECO:0000313" key="2">
    <source>
        <dbReference type="Proteomes" id="UP000438429"/>
    </source>
</evidence>
<dbReference type="AlphaFoldDB" id="A0A6A4RWK5"/>
<accession>A0A6A4RWK5</accession>
<proteinExistence type="predicted"/>
<comment type="caution">
    <text evidence="1">The sequence shown here is derived from an EMBL/GenBank/DDBJ whole genome shotgun (WGS) entry which is preliminary data.</text>
</comment>
<reference evidence="1 2" key="1">
    <citation type="submission" date="2019-06" db="EMBL/GenBank/DDBJ databases">
        <title>Draft genomes of female and male turbot (Scophthalmus maximus).</title>
        <authorList>
            <person name="Xu H."/>
            <person name="Xu X.-W."/>
            <person name="Shao C."/>
            <person name="Chen S."/>
        </authorList>
    </citation>
    <scope>NUCLEOTIDE SEQUENCE [LARGE SCALE GENOMIC DNA]</scope>
    <source>
        <strain evidence="1">Ysfricsl-2016a</strain>
        <tissue evidence="1">Blood</tissue>
    </source>
</reference>
<gene>
    <name evidence="1" type="ORF">F2P81_021200</name>
</gene>
<dbReference type="Proteomes" id="UP000438429">
    <property type="component" value="Unassembled WGS sequence"/>
</dbReference>
<protein>
    <submittedName>
        <fullName evidence="1">Uncharacterized protein</fullName>
    </submittedName>
</protein>
<sequence length="102" mass="11982">MATANRSVVRWIPGPIRLERQSAHTEQHVVKVVKLDKHYAKPEDFNVLTAETGFMVFFFVHYQSIHWISSPPTRCAELRLRNSNLFERDKMQIVSFSFSNEM</sequence>
<dbReference type="EMBL" id="VEVO01000019">
    <property type="protein sequence ID" value="KAF0026463.1"/>
    <property type="molecule type" value="Genomic_DNA"/>
</dbReference>